<evidence type="ECO:0000313" key="8">
    <source>
        <dbReference type="EMBL" id="SOB57533.1"/>
    </source>
</evidence>
<evidence type="ECO:0000259" key="7">
    <source>
        <dbReference type="Pfam" id="PF02525"/>
    </source>
</evidence>
<dbReference type="PANTHER" id="PTHR43741:SF4">
    <property type="entry name" value="FMN-DEPENDENT NADH:QUINONE OXIDOREDUCTASE"/>
    <property type="match status" value="1"/>
</dbReference>
<dbReference type="GO" id="GO:0010181">
    <property type="term" value="F:FMN binding"/>
    <property type="evidence" value="ECO:0007669"/>
    <property type="project" value="UniProtKB-UniRule"/>
</dbReference>
<dbReference type="EC" id="1.6.5.-" evidence="6"/>
<protein>
    <recommendedName>
        <fullName evidence="6">FMN dependent NADH:quinone oxidoreductase</fullName>
        <ecNumber evidence="6">1.6.5.-</ecNumber>
    </recommendedName>
    <alternativeName>
        <fullName evidence="6">Azo-dye reductase</fullName>
    </alternativeName>
    <alternativeName>
        <fullName evidence="6">FMN-dependent NADH-azo compound oxidoreductase</fullName>
    </alternativeName>
    <alternativeName>
        <fullName evidence="6">FMN-dependent NADH-azoreductase</fullName>
        <ecNumber evidence="6">1.7.1.17</ecNumber>
    </alternativeName>
</protein>
<feature type="binding site" evidence="6">
    <location>
        <begin position="98"/>
        <end position="101"/>
    </location>
    <ligand>
        <name>FMN</name>
        <dbReference type="ChEBI" id="CHEBI:58210"/>
    </ligand>
</feature>
<proteinExistence type="inferred from homology"/>
<evidence type="ECO:0000256" key="4">
    <source>
        <dbReference type="ARBA" id="ARBA00023027"/>
    </source>
</evidence>
<comment type="subunit">
    <text evidence="6">Homodimer.</text>
</comment>
<dbReference type="RefSeq" id="WP_097010760.1">
    <property type="nucleotide sequence ID" value="NZ_LT907975.1"/>
</dbReference>
<dbReference type="Pfam" id="PF02525">
    <property type="entry name" value="Flavodoxin_2"/>
    <property type="match status" value="1"/>
</dbReference>
<keyword evidence="2 6" id="KW-0288">FMN</keyword>
<dbReference type="InterPro" id="IPR050104">
    <property type="entry name" value="FMN-dep_NADH:Q_OxRdtase_AzoR1"/>
</dbReference>
<dbReference type="EMBL" id="LT907975">
    <property type="protein sequence ID" value="SOB57533.1"/>
    <property type="molecule type" value="Genomic_DNA"/>
</dbReference>
<comment type="cofactor">
    <cofactor evidence="6">
        <name>FMN</name>
        <dbReference type="ChEBI" id="CHEBI:58210"/>
    </cofactor>
    <text evidence="6">Binds 1 FMN per subunit.</text>
</comment>
<evidence type="ECO:0000256" key="1">
    <source>
        <dbReference type="ARBA" id="ARBA00022630"/>
    </source>
</evidence>
<dbReference type="InterPro" id="IPR023048">
    <property type="entry name" value="NADH:quinone_OxRdtase_FMN_depd"/>
</dbReference>
<feature type="binding site" evidence="6">
    <location>
        <begin position="141"/>
        <end position="144"/>
    </location>
    <ligand>
        <name>FMN</name>
        <dbReference type="ChEBI" id="CHEBI:58210"/>
    </ligand>
</feature>
<reference evidence="9" key="1">
    <citation type="submission" date="2017-09" db="EMBL/GenBank/DDBJ databases">
        <authorList>
            <person name="Regsiter A."/>
            <person name="William W."/>
        </authorList>
    </citation>
    <scope>NUCLEOTIDE SEQUENCE [LARGE SCALE GENOMIC DNA]</scope>
    <source>
        <strain evidence="9">500-1</strain>
    </source>
</reference>
<dbReference type="GO" id="GO:0016655">
    <property type="term" value="F:oxidoreductase activity, acting on NAD(P)H, quinone or similar compound as acceptor"/>
    <property type="evidence" value="ECO:0007669"/>
    <property type="project" value="InterPro"/>
</dbReference>
<dbReference type="AlphaFoldDB" id="A0A2C8F4V0"/>
<keyword evidence="1 6" id="KW-0285">Flavoprotein</keyword>
<dbReference type="SUPFAM" id="SSF52218">
    <property type="entry name" value="Flavoproteins"/>
    <property type="match status" value="1"/>
</dbReference>
<dbReference type="Proteomes" id="UP000219215">
    <property type="component" value="Chromosome DPRO"/>
</dbReference>
<evidence type="ECO:0000256" key="2">
    <source>
        <dbReference type="ARBA" id="ARBA00022643"/>
    </source>
</evidence>
<feature type="binding site" evidence="6">
    <location>
        <begin position="16"/>
        <end position="18"/>
    </location>
    <ligand>
        <name>FMN</name>
        <dbReference type="ChEBI" id="CHEBI:58210"/>
    </ligand>
</feature>
<accession>A0A2C8F4V0</accession>
<sequence length="205" mass="22808">MSNIIYIQASPRGARSHSLAVADAFVNTLKTVDEKANIQIYKLHEMSLPELDNDTLVGKYNIMHGREFTDSEKEKWSAVETVIHDFKKADKLVFAIPMWNFSIPYKLKHFMDIIAQPTYTFQVGPNGYEGLVSAKTFIAYSRGGAYEDGSAFDFQASYVKHYLGFIGITDIQSVTVQPTLAGGPDAALKAQEQAINQAIEIAKSF</sequence>
<evidence type="ECO:0000313" key="9">
    <source>
        <dbReference type="Proteomes" id="UP000219215"/>
    </source>
</evidence>
<organism evidence="8 9">
    <name type="scientific">Pseudodesulfovibrio profundus</name>
    <dbReference type="NCBI Taxonomy" id="57320"/>
    <lineage>
        <taxon>Bacteria</taxon>
        <taxon>Pseudomonadati</taxon>
        <taxon>Thermodesulfobacteriota</taxon>
        <taxon>Desulfovibrionia</taxon>
        <taxon>Desulfovibrionales</taxon>
        <taxon>Desulfovibrionaceae</taxon>
    </lineage>
</organism>
<gene>
    <name evidence="6 8" type="primary">azoR</name>
    <name evidence="8" type="ORF">DPRO_0649</name>
</gene>
<name>A0A2C8F4V0_9BACT</name>
<dbReference type="OrthoDB" id="9787136at2"/>
<evidence type="ECO:0000256" key="5">
    <source>
        <dbReference type="ARBA" id="ARBA00048542"/>
    </source>
</evidence>
<comment type="catalytic activity">
    <reaction evidence="6">
        <text>2 a quinone + NADH + H(+) = 2 a 1,4-benzosemiquinone + NAD(+)</text>
        <dbReference type="Rhea" id="RHEA:65952"/>
        <dbReference type="ChEBI" id="CHEBI:15378"/>
        <dbReference type="ChEBI" id="CHEBI:57540"/>
        <dbReference type="ChEBI" id="CHEBI:57945"/>
        <dbReference type="ChEBI" id="CHEBI:132124"/>
        <dbReference type="ChEBI" id="CHEBI:134225"/>
    </reaction>
</comment>
<comment type="catalytic activity">
    <reaction evidence="5">
        <text>N,N-dimethyl-1,4-phenylenediamine + anthranilate + 2 NAD(+) = 2-(4-dimethylaminophenyl)diazenylbenzoate + 2 NADH + 2 H(+)</text>
        <dbReference type="Rhea" id="RHEA:55872"/>
        <dbReference type="ChEBI" id="CHEBI:15378"/>
        <dbReference type="ChEBI" id="CHEBI:15783"/>
        <dbReference type="ChEBI" id="CHEBI:16567"/>
        <dbReference type="ChEBI" id="CHEBI:57540"/>
        <dbReference type="ChEBI" id="CHEBI:57945"/>
        <dbReference type="ChEBI" id="CHEBI:71579"/>
        <dbReference type="EC" id="1.7.1.17"/>
    </reaction>
    <physiologicalReaction direction="right-to-left" evidence="5">
        <dbReference type="Rhea" id="RHEA:55874"/>
    </physiologicalReaction>
</comment>
<dbReference type="GO" id="GO:0016652">
    <property type="term" value="F:oxidoreductase activity, acting on NAD(P)H as acceptor"/>
    <property type="evidence" value="ECO:0007669"/>
    <property type="project" value="UniProtKB-UniRule"/>
</dbReference>
<dbReference type="InterPro" id="IPR029039">
    <property type="entry name" value="Flavoprotein-like_sf"/>
</dbReference>
<comment type="function">
    <text evidence="6">Quinone reductase that provides resistance to thiol-specific stress caused by electrophilic quinones.</text>
</comment>
<dbReference type="PANTHER" id="PTHR43741">
    <property type="entry name" value="FMN-DEPENDENT NADH-AZOREDUCTASE 1"/>
    <property type="match status" value="1"/>
</dbReference>
<dbReference type="EC" id="1.7.1.17" evidence="6"/>
<keyword evidence="9" id="KW-1185">Reference proteome</keyword>
<comment type="function">
    <text evidence="6">Also exhibits azoreductase activity. Catalyzes the reductive cleavage of the azo bond in aromatic azo compounds to the corresponding amines.</text>
</comment>
<dbReference type="HAMAP" id="MF_01216">
    <property type="entry name" value="Azoreductase_type1"/>
    <property type="match status" value="1"/>
</dbReference>
<dbReference type="InterPro" id="IPR003680">
    <property type="entry name" value="Flavodoxin_fold"/>
</dbReference>
<feature type="domain" description="Flavodoxin-like fold" evidence="7">
    <location>
        <begin position="3"/>
        <end position="198"/>
    </location>
</feature>
<keyword evidence="4 6" id="KW-0520">NAD</keyword>
<feature type="binding site" evidence="6">
    <location>
        <position position="10"/>
    </location>
    <ligand>
        <name>FMN</name>
        <dbReference type="ChEBI" id="CHEBI:58210"/>
    </ligand>
</feature>
<dbReference type="KEGG" id="pprf:DPRO_0649"/>
<comment type="similarity">
    <text evidence="6">Belongs to the azoreductase type 1 family.</text>
</comment>
<dbReference type="GO" id="GO:0009055">
    <property type="term" value="F:electron transfer activity"/>
    <property type="evidence" value="ECO:0007669"/>
    <property type="project" value="UniProtKB-UniRule"/>
</dbReference>
<keyword evidence="3 6" id="KW-0560">Oxidoreductase</keyword>
<evidence type="ECO:0000256" key="6">
    <source>
        <dbReference type="HAMAP-Rule" id="MF_01216"/>
    </source>
</evidence>
<evidence type="ECO:0000256" key="3">
    <source>
        <dbReference type="ARBA" id="ARBA00023002"/>
    </source>
</evidence>
<dbReference type="Gene3D" id="3.40.50.360">
    <property type="match status" value="1"/>
</dbReference>